<dbReference type="RefSeq" id="WP_340329505.1">
    <property type="nucleotide sequence ID" value="NZ_JAZHOF010000003.1"/>
</dbReference>
<dbReference type="PANTHER" id="PTHR42928:SF5">
    <property type="entry name" value="BLR1237 PROTEIN"/>
    <property type="match status" value="1"/>
</dbReference>
<protein>
    <submittedName>
        <fullName evidence="2">Tripartite tricarboxylate transporter substrate binding protein</fullName>
    </submittedName>
</protein>
<organism evidence="2 3">
    <name type="scientific">Microbaculum marinum</name>
    <dbReference type="NCBI Taxonomy" id="1764581"/>
    <lineage>
        <taxon>Bacteria</taxon>
        <taxon>Pseudomonadati</taxon>
        <taxon>Pseudomonadota</taxon>
        <taxon>Alphaproteobacteria</taxon>
        <taxon>Hyphomicrobiales</taxon>
        <taxon>Tepidamorphaceae</taxon>
        <taxon>Microbaculum</taxon>
    </lineage>
</organism>
<reference evidence="2 3" key="1">
    <citation type="submission" date="2024-02" db="EMBL/GenBank/DDBJ databases">
        <title>Genome analysis and characterization of Microbaculum marinisediminis sp. nov., isolated from marine sediment.</title>
        <authorList>
            <person name="Du Z.-J."/>
            <person name="Ye Y.-Q."/>
            <person name="Zhang Z.-R."/>
            <person name="Yuan S.-M."/>
            <person name="Zhang X.-Y."/>
        </authorList>
    </citation>
    <scope>NUCLEOTIDE SEQUENCE [LARGE SCALE GENOMIC DNA]</scope>
    <source>
        <strain evidence="2 3">SDUM1044001</strain>
    </source>
</reference>
<proteinExistence type="inferred from homology"/>
<evidence type="ECO:0000256" key="1">
    <source>
        <dbReference type="ARBA" id="ARBA00006987"/>
    </source>
</evidence>
<dbReference type="CDD" id="cd07012">
    <property type="entry name" value="PBP2_Bug_TTT"/>
    <property type="match status" value="1"/>
</dbReference>
<evidence type="ECO:0000313" key="2">
    <source>
        <dbReference type="EMBL" id="MEJ8571616.1"/>
    </source>
</evidence>
<dbReference type="Gene3D" id="3.40.190.150">
    <property type="entry name" value="Bordetella uptake gene, domain 1"/>
    <property type="match status" value="1"/>
</dbReference>
<comment type="similarity">
    <text evidence="1">Belongs to the UPF0065 (bug) family.</text>
</comment>
<comment type="caution">
    <text evidence="2">The sequence shown here is derived from an EMBL/GenBank/DDBJ whole genome shotgun (WGS) entry which is preliminary data.</text>
</comment>
<name>A0AAW9RVL0_9HYPH</name>
<dbReference type="Proteomes" id="UP001378188">
    <property type="component" value="Unassembled WGS sequence"/>
</dbReference>
<accession>A0AAW9RVL0</accession>
<dbReference type="EMBL" id="JAZHOF010000003">
    <property type="protein sequence ID" value="MEJ8571616.1"/>
    <property type="molecule type" value="Genomic_DNA"/>
</dbReference>
<dbReference type="PANTHER" id="PTHR42928">
    <property type="entry name" value="TRICARBOXYLATE-BINDING PROTEIN"/>
    <property type="match status" value="1"/>
</dbReference>
<gene>
    <name evidence="2" type="ORF">V3328_09045</name>
</gene>
<dbReference type="Gene3D" id="3.40.190.10">
    <property type="entry name" value="Periplasmic binding protein-like II"/>
    <property type="match status" value="1"/>
</dbReference>
<dbReference type="AlphaFoldDB" id="A0AAW9RVL0"/>
<keyword evidence="3" id="KW-1185">Reference proteome</keyword>
<sequence>MVVCRRPYAEGGPSIPSTEENAVNPIRTRFLAMALGVAAAMPLLSPAQAVAEEFPTRPIEVIVPFPPGGTSDLTARFLADRWSEFLGQPVIVVNKPGAASAVGASFVANAKPDGYTLLVASETSLLSVPTMQPDAGYDRNDFTYLFAYGAGAIVFSTQADAAWKTLPEFIEAAKASPGEMTYASYGIGTMGNFAAELLWREAGVDVTHIPYKSSPEANSAMLGGHVDLSVSSRVGAFADNDDVNILVSSAGDTMPYAPDIPTMKDFGFETSLSYLNIIVGPAGIPDDVKKKLVDAHKQAYEKYKDEIDSGLLNLEQTPVLIEGDEVAELMAEREQWFKDLAPQMSAAK</sequence>
<evidence type="ECO:0000313" key="3">
    <source>
        <dbReference type="Proteomes" id="UP001378188"/>
    </source>
</evidence>
<dbReference type="InterPro" id="IPR042100">
    <property type="entry name" value="Bug_dom1"/>
</dbReference>
<dbReference type="PIRSF" id="PIRSF017082">
    <property type="entry name" value="YflP"/>
    <property type="match status" value="1"/>
</dbReference>
<dbReference type="Pfam" id="PF03401">
    <property type="entry name" value="TctC"/>
    <property type="match status" value="1"/>
</dbReference>
<dbReference type="InterPro" id="IPR005064">
    <property type="entry name" value="BUG"/>
</dbReference>